<dbReference type="EC" id="3.1.3.48" evidence="2"/>
<keyword evidence="3" id="KW-0378">Hydrolase</keyword>
<accession>A0A1W1ZPP2</accession>
<proteinExistence type="inferred from homology"/>
<keyword evidence="4" id="KW-0904">Protein phosphatase</keyword>
<dbReference type="RefSeq" id="WP_084067061.1">
    <property type="nucleotide sequence ID" value="NZ_FWXY01000003.1"/>
</dbReference>
<keyword evidence="9" id="KW-1185">Reference proteome</keyword>
<dbReference type="InterPro" id="IPR036196">
    <property type="entry name" value="Ptyr_pPase_sf"/>
</dbReference>
<evidence type="ECO:0000256" key="2">
    <source>
        <dbReference type="ARBA" id="ARBA00013064"/>
    </source>
</evidence>
<evidence type="ECO:0000256" key="3">
    <source>
        <dbReference type="ARBA" id="ARBA00022801"/>
    </source>
</evidence>
<sequence length="198" mass="23202">MIRTLLKPLRRYLPNRWKKKAVRFKDNLIQSVRYYLLDINLFKKKRVDVKNIIFLCKGNICRSVFAEHRARQLAGEQKLIFKSYGLDVDQGSQSPREAVIAAERFGCDLRDHRALRITQEALDAADIVFSMAYPQHLRLKKQCKNKEKVVLLRPFAPFPRSLFCNIDDPYGGTEREFYQVFKCIDHALTALLKEIGRQ</sequence>
<dbReference type="STRING" id="1121400.SAMN02746065_10383"/>
<dbReference type="OrthoDB" id="9784339at2"/>
<dbReference type="InterPro" id="IPR017867">
    <property type="entry name" value="Tyr_phospatase_low_mol_wt"/>
</dbReference>
<organism evidence="8 9">
    <name type="scientific">Desulfocicer vacuolatum DSM 3385</name>
    <dbReference type="NCBI Taxonomy" id="1121400"/>
    <lineage>
        <taxon>Bacteria</taxon>
        <taxon>Pseudomonadati</taxon>
        <taxon>Thermodesulfobacteriota</taxon>
        <taxon>Desulfobacteria</taxon>
        <taxon>Desulfobacterales</taxon>
        <taxon>Desulfobacteraceae</taxon>
        <taxon>Desulfocicer</taxon>
    </lineage>
</organism>
<gene>
    <name evidence="8" type="ORF">SAMN02746065_10383</name>
</gene>
<dbReference type="SMART" id="SM00226">
    <property type="entry name" value="LMWPc"/>
    <property type="match status" value="1"/>
</dbReference>
<evidence type="ECO:0000313" key="8">
    <source>
        <dbReference type="EMBL" id="SMC50327.1"/>
    </source>
</evidence>
<dbReference type="GO" id="GO:0004725">
    <property type="term" value="F:protein tyrosine phosphatase activity"/>
    <property type="evidence" value="ECO:0007669"/>
    <property type="project" value="UniProtKB-EC"/>
</dbReference>
<dbReference type="SUPFAM" id="SSF52788">
    <property type="entry name" value="Phosphotyrosine protein phosphatases I"/>
    <property type="match status" value="1"/>
</dbReference>
<comment type="similarity">
    <text evidence="1">Belongs to the low molecular weight phosphotyrosine protein phosphatase family.</text>
</comment>
<dbReference type="PANTHER" id="PTHR11717">
    <property type="entry name" value="LOW MOLECULAR WEIGHT PROTEIN TYROSINE PHOSPHATASE"/>
    <property type="match status" value="1"/>
</dbReference>
<protein>
    <recommendedName>
        <fullName evidence="2">protein-tyrosine-phosphatase</fullName>
        <ecNumber evidence="2">3.1.3.48</ecNumber>
    </recommendedName>
</protein>
<evidence type="ECO:0000256" key="4">
    <source>
        <dbReference type="ARBA" id="ARBA00022912"/>
    </source>
</evidence>
<reference evidence="8 9" key="1">
    <citation type="submission" date="2017-04" db="EMBL/GenBank/DDBJ databases">
        <authorList>
            <person name="Afonso C.L."/>
            <person name="Miller P.J."/>
            <person name="Scott M.A."/>
            <person name="Spackman E."/>
            <person name="Goraichik I."/>
            <person name="Dimitrov K.M."/>
            <person name="Suarez D.L."/>
            <person name="Swayne D.E."/>
        </authorList>
    </citation>
    <scope>NUCLEOTIDE SEQUENCE [LARGE SCALE GENOMIC DNA]</scope>
    <source>
        <strain evidence="8 9">DSM 3385</strain>
    </source>
</reference>
<feature type="active site" description="Nucleophile" evidence="6">
    <location>
        <position position="56"/>
    </location>
</feature>
<dbReference type="PRINTS" id="PR00719">
    <property type="entry name" value="LMWPTPASE"/>
</dbReference>
<dbReference type="Pfam" id="PF01451">
    <property type="entry name" value="LMWPc"/>
    <property type="match status" value="1"/>
</dbReference>
<dbReference type="InterPro" id="IPR050438">
    <property type="entry name" value="LMW_PTPase"/>
</dbReference>
<evidence type="ECO:0000313" key="9">
    <source>
        <dbReference type="Proteomes" id="UP000192418"/>
    </source>
</evidence>
<name>A0A1W1ZPP2_9BACT</name>
<feature type="active site" description="Proton donor" evidence="6">
    <location>
        <position position="168"/>
    </location>
</feature>
<evidence type="ECO:0000256" key="6">
    <source>
        <dbReference type="PIRSR" id="PIRSR617867-1"/>
    </source>
</evidence>
<dbReference type="PANTHER" id="PTHR11717:SF31">
    <property type="entry name" value="LOW MOLECULAR WEIGHT PROTEIN-TYROSINE-PHOSPHATASE ETP-RELATED"/>
    <property type="match status" value="1"/>
</dbReference>
<evidence type="ECO:0000256" key="1">
    <source>
        <dbReference type="ARBA" id="ARBA00011063"/>
    </source>
</evidence>
<dbReference type="EMBL" id="FWXY01000003">
    <property type="protein sequence ID" value="SMC50327.1"/>
    <property type="molecule type" value="Genomic_DNA"/>
</dbReference>
<comment type="catalytic activity">
    <reaction evidence="5">
        <text>O-phospho-L-tyrosyl-[protein] + H2O = L-tyrosyl-[protein] + phosphate</text>
        <dbReference type="Rhea" id="RHEA:10684"/>
        <dbReference type="Rhea" id="RHEA-COMP:10136"/>
        <dbReference type="Rhea" id="RHEA-COMP:20101"/>
        <dbReference type="ChEBI" id="CHEBI:15377"/>
        <dbReference type="ChEBI" id="CHEBI:43474"/>
        <dbReference type="ChEBI" id="CHEBI:46858"/>
        <dbReference type="ChEBI" id="CHEBI:61978"/>
        <dbReference type="EC" id="3.1.3.48"/>
    </reaction>
</comment>
<dbReference type="AlphaFoldDB" id="A0A1W1ZPP2"/>
<evidence type="ECO:0000259" key="7">
    <source>
        <dbReference type="SMART" id="SM00226"/>
    </source>
</evidence>
<evidence type="ECO:0000256" key="5">
    <source>
        <dbReference type="ARBA" id="ARBA00051722"/>
    </source>
</evidence>
<feature type="domain" description="Phosphotyrosine protein phosphatase I" evidence="7">
    <location>
        <begin position="50"/>
        <end position="194"/>
    </location>
</feature>
<dbReference type="InterPro" id="IPR023485">
    <property type="entry name" value="Ptyr_pPase"/>
</dbReference>
<dbReference type="Gene3D" id="3.40.50.2300">
    <property type="match status" value="1"/>
</dbReference>
<dbReference type="Proteomes" id="UP000192418">
    <property type="component" value="Unassembled WGS sequence"/>
</dbReference>
<feature type="active site" evidence="6">
    <location>
        <position position="62"/>
    </location>
</feature>